<proteinExistence type="predicted"/>
<reference evidence="2" key="1">
    <citation type="submission" date="2015-11" db="EMBL/GenBank/DDBJ databases">
        <title>De novo transcriptome assembly of four potential Pierce s Disease insect vectors from Arizona vineyards.</title>
        <authorList>
            <person name="Tassone E.E."/>
        </authorList>
    </citation>
    <scope>NUCLEOTIDE SEQUENCE</scope>
</reference>
<protein>
    <submittedName>
        <fullName evidence="2">Uncharacterized protein</fullName>
    </submittedName>
</protein>
<feature type="non-terminal residue" evidence="2">
    <location>
        <position position="145"/>
    </location>
</feature>
<evidence type="ECO:0000256" key="1">
    <source>
        <dbReference type="SAM" id="MobiDB-lite"/>
    </source>
</evidence>
<evidence type="ECO:0000313" key="2">
    <source>
        <dbReference type="EMBL" id="JAT07791.1"/>
    </source>
</evidence>
<name>A0A1B6K8K8_9HEMI</name>
<gene>
    <name evidence="2" type="ORF">g.54656</name>
</gene>
<feature type="region of interest" description="Disordered" evidence="1">
    <location>
        <begin position="102"/>
        <end position="125"/>
    </location>
</feature>
<sequence length="145" mass="16173">MSQVTDSGDVLLSQVADNFEEDDWIVLSSENKNQNNDNISTFPSNFGENKKEGLVFPSSGDIKLHDDIVPASPSNLAQIKEEECEYLDSKNIKEEEDLSACTGTASVEQEPDGSDVGVPMRQDFHDNGDELDFMCSQEELDHYMF</sequence>
<accession>A0A1B6K8K8</accession>
<dbReference type="AlphaFoldDB" id="A0A1B6K8K8"/>
<organism evidence="2">
    <name type="scientific">Graphocephala atropunctata</name>
    <dbReference type="NCBI Taxonomy" id="36148"/>
    <lineage>
        <taxon>Eukaryota</taxon>
        <taxon>Metazoa</taxon>
        <taxon>Ecdysozoa</taxon>
        <taxon>Arthropoda</taxon>
        <taxon>Hexapoda</taxon>
        <taxon>Insecta</taxon>
        <taxon>Pterygota</taxon>
        <taxon>Neoptera</taxon>
        <taxon>Paraneoptera</taxon>
        <taxon>Hemiptera</taxon>
        <taxon>Auchenorrhyncha</taxon>
        <taxon>Membracoidea</taxon>
        <taxon>Cicadellidae</taxon>
        <taxon>Cicadellinae</taxon>
        <taxon>Cicadellini</taxon>
        <taxon>Graphocephala</taxon>
    </lineage>
</organism>
<dbReference type="EMBL" id="GEBQ01032186">
    <property type="protein sequence ID" value="JAT07791.1"/>
    <property type="molecule type" value="Transcribed_RNA"/>
</dbReference>